<keyword evidence="11 13" id="KW-0472">Membrane</keyword>
<evidence type="ECO:0000313" key="16">
    <source>
        <dbReference type="Proteomes" id="UP000310597"/>
    </source>
</evidence>
<evidence type="ECO:0000256" key="7">
    <source>
        <dbReference type="ARBA" id="ARBA00022723"/>
    </source>
</evidence>
<dbReference type="SUPFAM" id="SSF81342">
    <property type="entry name" value="Transmembrane di-heme cytochromes"/>
    <property type="match status" value="1"/>
</dbReference>
<dbReference type="GO" id="GO:0020037">
    <property type="term" value="F:heme binding"/>
    <property type="evidence" value="ECO:0007669"/>
    <property type="project" value="TreeGrafter"/>
</dbReference>
<dbReference type="GO" id="GO:0009055">
    <property type="term" value="F:electron transfer activity"/>
    <property type="evidence" value="ECO:0007669"/>
    <property type="project" value="InterPro"/>
</dbReference>
<dbReference type="OrthoDB" id="8156287at2"/>
<name>A0A4U1JS96_RHOCA</name>
<dbReference type="InterPro" id="IPR016174">
    <property type="entry name" value="Di-haem_cyt_TM"/>
</dbReference>
<accession>A0A4U1JS96</accession>
<comment type="caution">
    <text evidence="15">The sequence shown here is derived from an EMBL/GenBank/DDBJ whole genome shotgun (WGS) entry which is preliminary data.</text>
</comment>
<keyword evidence="10" id="KW-0408">Iron</keyword>
<feature type="transmembrane region" description="Helical" evidence="13">
    <location>
        <begin position="118"/>
        <end position="137"/>
    </location>
</feature>
<evidence type="ECO:0000259" key="14">
    <source>
        <dbReference type="Pfam" id="PF01292"/>
    </source>
</evidence>
<dbReference type="EMBL" id="SWJZ01000022">
    <property type="protein sequence ID" value="TKD21933.1"/>
    <property type="molecule type" value="Genomic_DNA"/>
</dbReference>
<evidence type="ECO:0000256" key="2">
    <source>
        <dbReference type="ARBA" id="ARBA00004651"/>
    </source>
</evidence>
<keyword evidence="4" id="KW-1003">Cell membrane</keyword>
<dbReference type="GO" id="GO:0046872">
    <property type="term" value="F:metal ion binding"/>
    <property type="evidence" value="ECO:0007669"/>
    <property type="project" value="UniProtKB-KW"/>
</dbReference>
<keyword evidence="8" id="KW-0249">Electron transport</keyword>
<gene>
    <name evidence="15" type="ORF">FBT96_07190</name>
</gene>
<evidence type="ECO:0000256" key="6">
    <source>
        <dbReference type="ARBA" id="ARBA00022692"/>
    </source>
</evidence>
<dbReference type="PANTHER" id="PTHR30529">
    <property type="entry name" value="CYTOCHROME B561"/>
    <property type="match status" value="1"/>
</dbReference>
<evidence type="ECO:0000256" key="5">
    <source>
        <dbReference type="ARBA" id="ARBA00022617"/>
    </source>
</evidence>
<evidence type="ECO:0000256" key="13">
    <source>
        <dbReference type="SAM" id="Phobius"/>
    </source>
</evidence>
<evidence type="ECO:0000313" key="15">
    <source>
        <dbReference type="EMBL" id="TKD21933.1"/>
    </source>
</evidence>
<evidence type="ECO:0000256" key="4">
    <source>
        <dbReference type="ARBA" id="ARBA00022475"/>
    </source>
</evidence>
<keyword evidence="9 13" id="KW-1133">Transmembrane helix</keyword>
<reference evidence="15 16" key="1">
    <citation type="submission" date="2019-04" db="EMBL/GenBank/DDBJ databases">
        <title>Draft Whole-Genome sequence of the purple photosynthetic bacterium Rhodobacter capsulatus SP108 with an indigenous class A beta-lactamase.</title>
        <authorList>
            <person name="Robertson S."/>
            <person name="Meyer T.E."/>
            <person name="Kyndt J.A."/>
        </authorList>
    </citation>
    <scope>NUCLEOTIDE SEQUENCE [LARGE SCALE GENOMIC DNA]</scope>
    <source>
        <strain evidence="15 16">SP108</strain>
    </source>
</reference>
<dbReference type="AlphaFoldDB" id="A0A4U1JS96"/>
<proteinExistence type="inferred from homology"/>
<feature type="domain" description="Cytochrome b561 bacterial/Ni-hydrogenase" evidence="14">
    <location>
        <begin position="28"/>
        <end position="179"/>
    </location>
</feature>
<dbReference type="Pfam" id="PF01292">
    <property type="entry name" value="Ni_hydr_CYTB"/>
    <property type="match status" value="1"/>
</dbReference>
<organism evidence="15 16">
    <name type="scientific">Rhodobacter capsulatus</name>
    <name type="common">Rhodopseudomonas capsulata</name>
    <dbReference type="NCBI Taxonomy" id="1061"/>
    <lineage>
        <taxon>Bacteria</taxon>
        <taxon>Pseudomonadati</taxon>
        <taxon>Pseudomonadota</taxon>
        <taxon>Alphaproteobacteria</taxon>
        <taxon>Rhodobacterales</taxon>
        <taxon>Rhodobacter group</taxon>
        <taxon>Rhodobacter</taxon>
    </lineage>
</organism>
<evidence type="ECO:0000256" key="9">
    <source>
        <dbReference type="ARBA" id="ARBA00022989"/>
    </source>
</evidence>
<keyword evidence="3" id="KW-0813">Transport</keyword>
<dbReference type="PANTHER" id="PTHR30529:SF1">
    <property type="entry name" value="CYTOCHROME B561 HOMOLOG 2"/>
    <property type="match status" value="1"/>
</dbReference>
<dbReference type="GO" id="GO:0022904">
    <property type="term" value="P:respiratory electron transport chain"/>
    <property type="evidence" value="ECO:0007669"/>
    <property type="project" value="InterPro"/>
</dbReference>
<keyword evidence="6 13" id="KW-0812">Transmembrane</keyword>
<evidence type="ECO:0000256" key="1">
    <source>
        <dbReference type="ARBA" id="ARBA00001970"/>
    </source>
</evidence>
<evidence type="ECO:0000256" key="10">
    <source>
        <dbReference type="ARBA" id="ARBA00023004"/>
    </source>
</evidence>
<comment type="similarity">
    <text evidence="12">Belongs to the cytochrome b561 family.</text>
</comment>
<dbReference type="GO" id="GO:0005886">
    <property type="term" value="C:plasma membrane"/>
    <property type="evidence" value="ECO:0007669"/>
    <property type="project" value="UniProtKB-SubCell"/>
</dbReference>
<keyword evidence="7" id="KW-0479">Metal-binding</keyword>
<feature type="transmembrane region" description="Helical" evidence="13">
    <location>
        <begin position="35"/>
        <end position="53"/>
    </location>
</feature>
<feature type="transmembrane region" description="Helical" evidence="13">
    <location>
        <begin position="149"/>
        <end position="171"/>
    </location>
</feature>
<protein>
    <submittedName>
        <fullName evidence="15">Cytochrome B</fullName>
    </submittedName>
</protein>
<dbReference type="InterPro" id="IPR011577">
    <property type="entry name" value="Cyt_b561_bac/Ni-Hgenase"/>
</dbReference>
<evidence type="ECO:0000256" key="11">
    <source>
        <dbReference type="ARBA" id="ARBA00023136"/>
    </source>
</evidence>
<comment type="cofactor">
    <cofactor evidence="1">
        <name>heme b</name>
        <dbReference type="ChEBI" id="CHEBI:60344"/>
    </cofactor>
</comment>
<evidence type="ECO:0000256" key="3">
    <source>
        <dbReference type="ARBA" id="ARBA00022448"/>
    </source>
</evidence>
<dbReference type="Proteomes" id="UP000310597">
    <property type="component" value="Unassembled WGS sequence"/>
</dbReference>
<sequence length="180" mass="19174">MARGRRKVVDPTQETTMIDPSQTVPAAYSRLQKRLHWAVLLLVAAQFTVFHEIGRAFGHAMHGGRGTDGGTVALHALTGLTILGLMLWRLAIARRDGVPALPEAEPDWAARLARVTHAAFYAVLIAMPVLGGLALFAHIGPAAGLHKLLAGGLLGLIALHVTAVAVHQLAWKTNILGRMA</sequence>
<evidence type="ECO:0000256" key="8">
    <source>
        <dbReference type="ARBA" id="ARBA00022982"/>
    </source>
</evidence>
<feature type="transmembrane region" description="Helical" evidence="13">
    <location>
        <begin position="73"/>
        <end position="92"/>
    </location>
</feature>
<comment type="subcellular location">
    <subcellularLocation>
        <location evidence="2">Cell membrane</location>
        <topology evidence="2">Multi-pass membrane protein</topology>
    </subcellularLocation>
</comment>
<dbReference type="InterPro" id="IPR052168">
    <property type="entry name" value="Cytochrome_b561_oxidase"/>
</dbReference>
<keyword evidence="5" id="KW-0349">Heme</keyword>
<evidence type="ECO:0000256" key="12">
    <source>
        <dbReference type="ARBA" id="ARBA00037975"/>
    </source>
</evidence>